<dbReference type="OrthoDB" id="61603at2"/>
<dbReference type="SUPFAM" id="SSF51905">
    <property type="entry name" value="FAD/NAD(P)-binding domain"/>
    <property type="match status" value="1"/>
</dbReference>
<dbReference type="Gene3D" id="3.50.50.60">
    <property type="entry name" value="FAD/NAD(P)-binding domain"/>
    <property type="match status" value="1"/>
</dbReference>
<dbReference type="RefSeq" id="WP_126350752.1">
    <property type="nucleotide sequence ID" value="NZ_CP086380.1"/>
</dbReference>
<keyword evidence="1" id="KW-0560">Oxidoreductase</keyword>
<evidence type="ECO:0000259" key="2">
    <source>
        <dbReference type="Pfam" id="PF01266"/>
    </source>
</evidence>
<evidence type="ECO:0000256" key="1">
    <source>
        <dbReference type="ARBA" id="ARBA00023002"/>
    </source>
</evidence>
<dbReference type="PANTHER" id="PTHR13847:SF289">
    <property type="entry name" value="GLYCINE OXIDASE"/>
    <property type="match status" value="1"/>
</dbReference>
<name>A0A431W5W1_9DEIO</name>
<dbReference type="Pfam" id="PF01266">
    <property type="entry name" value="DAO"/>
    <property type="match status" value="1"/>
</dbReference>
<keyword evidence="4" id="KW-1185">Reference proteome</keyword>
<dbReference type="GO" id="GO:0016491">
    <property type="term" value="F:oxidoreductase activity"/>
    <property type="evidence" value="ECO:0007669"/>
    <property type="project" value="UniProtKB-KW"/>
</dbReference>
<proteinExistence type="predicted"/>
<dbReference type="GO" id="GO:0005737">
    <property type="term" value="C:cytoplasm"/>
    <property type="evidence" value="ECO:0007669"/>
    <property type="project" value="TreeGrafter"/>
</dbReference>
<dbReference type="Gene3D" id="3.30.9.10">
    <property type="entry name" value="D-Amino Acid Oxidase, subunit A, domain 2"/>
    <property type="match status" value="1"/>
</dbReference>
<dbReference type="PANTHER" id="PTHR13847">
    <property type="entry name" value="SARCOSINE DEHYDROGENASE-RELATED"/>
    <property type="match status" value="1"/>
</dbReference>
<evidence type="ECO:0000313" key="4">
    <source>
        <dbReference type="Proteomes" id="UP000277766"/>
    </source>
</evidence>
<comment type="caution">
    <text evidence="3">The sequence shown here is derived from an EMBL/GenBank/DDBJ whole genome shotgun (WGS) entry which is preliminary data.</text>
</comment>
<sequence length="323" mass="33752">MNRLIIVGGGVAGASSAYFAAQRGWQVTVVDCGQHAASDVPSALLNPVRGQSGQVPARAAEGLALTWELIATLTAAGYDVPHGRSGVIRPVPDERTQTKFNRNLAELPHEWWDSAAVPELRFGWHAALYLPQGGWVDGPALCRSLLAASGAGVVRGRVEATDGQGSAVLKGGEALEADAVVWCGGSFGTQTQRPAHLGARPLQSHRAGTLLTLQDSPGPLPLSFGGYLAPAAQGGVLGATFERPAAEWSVPQLPLTSLDWLLGKGRALRSLRDLQVRGRWSGTRLSGLRLGQAGPAEWELSGLGSKGFLLGPLLAHELVAQLG</sequence>
<feature type="domain" description="FAD dependent oxidoreductase" evidence="2">
    <location>
        <begin position="4"/>
        <end position="319"/>
    </location>
</feature>
<gene>
    <name evidence="3" type="ORF">EJ104_00240</name>
</gene>
<accession>A0A431W5W1</accession>
<dbReference type="Proteomes" id="UP000277766">
    <property type="component" value="Unassembled WGS sequence"/>
</dbReference>
<protein>
    <submittedName>
        <fullName evidence="3">FAD-binding oxidoreductase</fullName>
    </submittedName>
</protein>
<evidence type="ECO:0000313" key="3">
    <source>
        <dbReference type="EMBL" id="RTR30724.1"/>
    </source>
</evidence>
<reference evidence="3 4" key="1">
    <citation type="submission" date="2018-12" db="EMBL/GenBank/DDBJ databases">
        <title>Deinococcus radiophilus ATCC 27603 genome sequencing and assembly.</title>
        <authorList>
            <person name="Maclea K.S."/>
            <person name="Maynard C.R."/>
        </authorList>
    </citation>
    <scope>NUCLEOTIDE SEQUENCE [LARGE SCALE GENOMIC DNA]</scope>
    <source>
        <strain evidence="3 4">ATCC 27603</strain>
    </source>
</reference>
<organism evidence="3 4">
    <name type="scientific">Deinococcus radiophilus</name>
    <dbReference type="NCBI Taxonomy" id="32062"/>
    <lineage>
        <taxon>Bacteria</taxon>
        <taxon>Thermotogati</taxon>
        <taxon>Deinococcota</taxon>
        <taxon>Deinococci</taxon>
        <taxon>Deinococcales</taxon>
        <taxon>Deinococcaceae</taxon>
        <taxon>Deinococcus</taxon>
    </lineage>
</organism>
<dbReference type="AlphaFoldDB" id="A0A431W5W1"/>
<dbReference type="EMBL" id="RXPE01000001">
    <property type="protein sequence ID" value="RTR30724.1"/>
    <property type="molecule type" value="Genomic_DNA"/>
</dbReference>
<dbReference type="InterPro" id="IPR006076">
    <property type="entry name" value="FAD-dep_OxRdtase"/>
</dbReference>
<dbReference type="InterPro" id="IPR036188">
    <property type="entry name" value="FAD/NAD-bd_sf"/>
</dbReference>